<accession>A0A4C2AF28</accession>
<feature type="compositionally biased region" description="Polar residues" evidence="1">
    <location>
        <begin position="65"/>
        <end position="77"/>
    </location>
</feature>
<keyword evidence="3" id="KW-1185">Reference proteome</keyword>
<evidence type="ECO:0000313" key="2">
    <source>
        <dbReference type="EMBL" id="GBP97764.1"/>
    </source>
</evidence>
<name>A0A4C2AF28_EUMVA</name>
<protein>
    <submittedName>
        <fullName evidence="2">Uncharacterized protein</fullName>
    </submittedName>
</protein>
<feature type="compositionally biased region" description="Basic residues" evidence="1">
    <location>
        <begin position="45"/>
        <end position="60"/>
    </location>
</feature>
<gene>
    <name evidence="2" type="ORF">EVAR_91989_1</name>
</gene>
<dbReference type="EMBL" id="BGZK01003000">
    <property type="protein sequence ID" value="GBP97764.1"/>
    <property type="molecule type" value="Genomic_DNA"/>
</dbReference>
<feature type="compositionally biased region" description="Basic and acidic residues" evidence="1">
    <location>
        <begin position="7"/>
        <end position="18"/>
    </location>
</feature>
<reference evidence="2 3" key="1">
    <citation type="journal article" date="2019" name="Commun. Biol.">
        <title>The bagworm genome reveals a unique fibroin gene that provides high tensile strength.</title>
        <authorList>
            <person name="Kono N."/>
            <person name="Nakamura H."/>
            <person name="Ohtoshi R."/>
            <person name="Tomita M."/>
            <person name="Numata K."/>
            <person name="Arakawa K."/>
        </authorList>
    </citation>
    <scope>NUCLEOTIDE SEQUENCE [LARGE SCALE GENOMIC DNA]</scope>
</reference>
<dbReference type="AlphaFoldDB" id="A0A4C2AF28"/>
<evidence type="ECO:0000256" key="1">
    <source>
        <dbReference type="SAM" id="MobiDB-lite"/>
    </source>
</evidence>
<sequence length="96" mass="10836">MNNIRNEINKEAETLGRGERRRHPPAARRGVNTPAYINRATLRVRPVRSGRRGSNKKRKQPAAVLSSTTTTAFQSEPNVEEHRPTIAENIKPGRQN</sequence>
<comment type="caution">
    <text evidence="2">The sequence shown here is derived from an EMBL/GenBank/DDBJ whole genome shotgun (WGS) entry which is preliminary data.</text>
</comment>
<evidence type="ECO:0000313" key="3">
    <source>
        <dbReference type="Proteomes" id="UP000299102"/>
    </source>
</evidence>
<dbReference type="Proteomes" id="UP000299102">
    <property type="component" value="Unassembled WGS sequence"/>
</dbReference>
<feature type="region of interest" description="Disordered" evidence="1">
    <location>
        <begin position="1"/>
        <end position="96"/>
    </location>
</feature>
<organism evidence="2 3">
    <name type="scientific">Eumeta variegata</name>
    <name type="common">Bagworm moth</name>
    <name type="synonym">Eumeta japonica</name>
    <dbReference type="NCBI Taxonomy" id="151549"/>
    <lineage>
        <taxon>Eukaryota</taxon>
        <taxon>Metazoa</taxon>
        <taxon>Ecdysozoa</taxon>
        <taxon>Arthropoda</taxon>
        <taxon>Hexapoda</taxon>
        <taxon>Insecta</taxon>
        <taxon>Pterygota</taxon>
        <taxon>Neoptera</taxon>
        <taxon>Endopterygota</taxon>
        <taxon>Lepidoptera</taxon>
        <taxon>Glossata</taxon>
        <taxon>Ditrysia</taxon>
        <taxon>Tineoidea</taxon>
        <taxon>Psychidae</taxon>
        <taxon>Oiketicinae</taxon>
        <taxon>Eumeta</taxon>
    </lineage>
</organism>
<proteinExistence type="predicted"/>